<dbReference type="Pfam" id="PF01814">
    <property type="entry name" value="Hemerythrin"/>
    <property type="match status" value="1"/>
</dbReference>
<comment type="caution">
    <text evidence="2">The sequence shown here is derived from an EMBL/GenBank/DDBJ whole genome shotgun (WGS) entry which is preliminary data.</text>
</comment>
<name>A0ABQ6BMR6_9CAUL</name>
<dbReference type="EMBL" id="BSOY01000036">
    <property type="protein sequence ID" value="GLS01751.1"/>
    <property type="molecule type" value="Genomic_DNA"/>
</dbReference>
<reference evidence="3" key="1">
    <citation type="journal article" date="2019" name="Int. J. Syst. Evol. Microbiol.">
        <title>The Global Catalogue of Microorganisms (GCM) 10K type strain sequencing project: providing services to taxonomists for standard genome sequencing and annotation.</title>
        <authorList>
            <consortium name="The Broad Institute Genomics Platform"/>
            <consortium name="The Broad Institute Genome Sequencing Center for Infectious Disease"/>
            <person name="Wu L."/>
            <person name="Ma J."/>
        </authorList>
    </citation>
    <scope>NUCLEOTIDE SEQUENCE [LARGE SCALE GENOMIC DNA]</scope>
    <source>
        <strain evidence="3">NBRC 110107</strain>
    </source>
</reference>
<evidence type="ECO:0000313" key="3">
    <source>
        <dbReference type="Proteomes" id="UP001156921"/>
    </source>
</evidence>
<dbReference type="Gene3D" id="1.20.120.520">
    <property type="entry name" value="nmb1532 protein domain like"/>
    <property type="match status" value="1"/>
</dbReference>
<organism evidence="2 3">
    <name type="scientific">Brevundimonas denitrificans</name>
    <dbReference type="NCBI Taxonomy" id="1443434"/>
    <lineage>
        <taxon>Bacteria</taxon>
        <taxon>Pseudomonadati</taxon>
        <taxon>Pseudomonadota</taxon>
        <taxon>Alphaproteobacteria</taxon>
        <taxon>Caulobacterales</taxon>
        <taxon>Caulobacteraceae</taxon>
        <taxon>Brevundimonas</taxon>
    </lineage>
</organism>
<feature type="domain" description="Hemerythrin-like" evidence="1">
    <location>
        <begin position="4"/>
        <end position="132"/>
    </location>
</feature>
<accession>A0ABQ6BMR6</accession>
<evidence type="ECO:0000259" key="1">
    <source>
        <dbReference type="Pfam" id="PF01814"/>
    </source>
</evidence>
<protein>
    <recommendedName>
        <fullName evidence="1">Hemerythrin-like domain-containing protein</fullName>
    </recommendedName>
</protein>
<proteinExistence type="predicted"/>
<dbReference type="InterPro" id="IPR012312">
    <property type="entry name" value="Hemerythrin-like"/>
</dbReference>
<sequence>MDMQALRAEHRSIMAMASRLGGLAGNVKTRADAHDARTLVVAIDHLLHAHLAEEDDNLYPALMAAGDEAARRLGAEAFEEMGGIVGAWIHYRDHWTPEAILDQAGRFAAATGGVMGALSLRLEMENDVLYPAMERLMGADERAAA</sequence>
<evidence type="ECO:0000313" key="2">
    <source>
        <dbReference type="EMBL" id="GLS01751.1"/>
    </source>
</evidence>
<dbReference type="Proteomes" id="UP001156921">
    <property type="component" value="Unassembled WGS sequence"/>
</dbReference>
<keyword evidence="3" id="KW-1185">Reference proteome</keyword>
<gene>
    <name evidence="2" type="ORF">GCM10007859_17660</name>
</gene>